<accession>A0A6D2IDB6</accession>
<sequence length="127" mass="14259">MKSHDCHVLMQRLLPIAFSELLDESVHNVLSISLKFGEDESGLTRDHVHIYMSCSRQVSRVLYDQCPYDHAWEAYKTAMPAVGSVVSGSCDTNMVIGGPNDVDGNRDYDRQQSMDGELHCLRVISLD</sequence>
<evidence type="ECO:0000313" key="2">
    <source>
        <dbReference type="Proteomes" id="UP000467841"/>
    </source>
</evidence>
<dbReference type="Proteomes" id="UP000467841">
    <property type="component" value="Unassembled WGS sequence"/>
</dbReference>
<evidence type="ECO:0000313" key="1">
    <source>
        <dbReference type="EMBL" id="CAA7026177.1"/>
    </source>
</evidence>
<keyword evidence="2" id="KW-1185">Reference proteome</keyword>
<organism evidence="1 2">
    <name type="scientific">Microthlaspi erraticum</name>
    <dbReference type="NCBI Taxonomy" id="1685480"/>
    <lineage>
        <taxon>Eukaryota</taxon>
        <taxon>Viridiplantae</taxon>
        <taxon>Streptophyta</taxon>
        <taxon>Embryophyta</taxon>
        <taxon>Tracheophyta</taxon>
        <taxon>Spermatophyta</taxon>
        <taxon>Magnoliopsida</taxon>
        <taxon>eudicotyledons</taxon>
        <taxon>Gunneridae</taxon>
        <taxon>Pentapetalae</taxon>
        <taxon>rosids</taxon>
        <taxon>malvids</taxon>
        <taxon>Brassicales</taxon>
        <taxon>Brassicaceae</taxon>
        <taxon>Coluteocarpeae</taxon>
        <taxon>Microthlaspi</taxon>
    </lineage>
</organism>
<protein>
    <submittedName>
        <fullName evidence="1">Uncharacterized protein</fullName>
    </submittedName>
</protein>
<proteinExistence type="predicted"/>
<comment type="caution">
    <text evidence="1">The sequence shown here is derived from an EMBL/GenBank/DDBJ whole genome shotgun (WGS) entry which is preliminary data.</text>
</comment>
<gene>
    <name evidence="1" type="ORF">MERR_LOCUS13412</name>
</gene>
<dbReference type="EMBL" id="CACVBM020001050">
    <property type="protein sequence ID" value="CAA7026177.1"/>
    <property type="molecule type" value="Genomic_DNA"/>
</dbReference>
<dbReference type="AlphaFoldDB" id="A0A6D2IDB6"/>
<name>A0A6D2IDB6_9BRAS</name>
<reference evidence="1" key="1">
    <citation type="submission" date="2020-01" db="EMBL/GenBank/DDBJ databases">
        <authorList>
            <person name="Mishra B."/>
        </authorList>
    </citation>
    <scope>NUCLEOTIDE SEQUENCE [LARGE SCALE GENOMIC DNA]</scope>
</reference>